<accession>A0A4U7B9C9</accession>
<comment type="caution">
    <text evidence="2">The sequence shown here is derived from an EMBL/GenBank/DDBJ whole genome shotgun (WGS) entry which is preliminary data.</text>
</comment>
<dbReference type="EMBL" id="PTQR01000012">
    <property type="protein sequence ID" value="TKX26535.1"/>
    <property type="molecule type" value="Genomic_DNA"/>
</dbReference>
<dbReference type="SUPFAM" id="SSF53335">
    <property type="entry name" value="S-adenosyl-L-methionine-dependent methyltransferases"/>
    <property type="match status" value="1"/>
</dbReference>
<protein>
    <submittedName>
        <fullName evidence="2">Methyltransferase domain-containing protein 6</fullName>
    </submittedName>
</protein>
<reference evidence="2 3" key="1">
    <citation type="submission" date="2018-02" db="EMBL/GenBank/DDBJ databases">
        <title>Draft genome sequences of Elsinoe sp., causing black scab on jojoba.</title>
        <authorList>
            <person name="Stodart B."/>
            <person name="Jeffress S."/>
            <person name="Ash G."/>
            <person name="Arun Chinnappa K."/>
        </authorList>
    </citation>
    <scope>NUCLEOTIDE SEQUENCE [LARGE SCALE GENOMIC DNA]</scope>
    <source>
        <strain evidence="2 3">Hillstone_2</strain>
    </source>
</reference>
<gene>
    <name evidence="2" type="ORF">C1H76_1067</name>
</gene>
<dbReference type="Proteomes" id="UP000308133">
    <property type="component" value="Unassembled WGS sequence"/>
</dbReference>
<organism evidence="2 3">
    <name type="scientific">Elsinoe australis</name>
    <dbReference type="NCBI Taxonomy" id="40998"/>
    <lineage>
        <taxon>Eukaryota</taxon>
        <taxon>Fungi</taxon>
        <taxon>Dikarya</taxon>
        <taxon>Ascomycota</taxon>
        <taxon>Pezizomycotina</taxon>
        <taxon>Dothideomycetes</taxon>
        <taxon>Dothideomycetidae</taxon>
        <taxon>Myriangiales</taxon>
        <taxon>Elsinoaceae</taxon>
        <taxon>Elsinoe</taxon>
    </lineage>
</organism>
<dbReference type="Gene3D" id="3.40.50.150">
    <property type="entry name" value="Vaccinia Virus protein VP39"/>
    <property type="match status" value="1"/>
</dbReference>
<dbReference type="GO" id="GO:0008168">
    <property type="term" value="F:methyltransferase activity"/>
    <property type="evidence" value="ECO:0007669"/>
    <property type="project" value="UniProtKB-KW"/>
</dbReference>
<keyword evidence="2" id="KW-0808">Transferase</keyword>
<dbReference type="AlphaFoldDB" id="A0A4U7B9C9"/>
<dbReference type="InterPro" id="IPR029063">
    <property type="entry name" value="SAM-dependent_MTases_sf"/>
</dbReference>
<evidence type="ECO:0000256" key="1">
    <source>
        <dbReference type="SAM" id="MobiDB-lite"/>
    </source>
</evidence>
<feature type="region of interest" description="Disordered" evidence="1">
    <location>
        <begin position="360"/>
        <end position="404"/>
    </location>
</feature>
<evidence type="ECO:0000313" key="2">
    <source>
        <dbReference type="EMBL" id="TKX26535.1"/>
    </source>
</evidence>
<sequence>MTDNEIDGSTVLHFGRKYHQYSIRHGANLLPVDQTEADRLLSLVRLQDTLDGLILVPGFEPRDILDCGYGSEAWADEVMQSNDDVEPYKIVGIDVYTENFDDDYDEAMADIDEAMEIDAYQGEEGNRALGMDDEGEEADLESHETVFYQKSTFDLNQSLQYNQDLFVRRGMGYHTQQRFDLVNIRCLTEGIVENRWPGLLNELRTLLRPGGWIQMTELDFGNIQSSSGRLHSDRVDNANGLERWIECYREGMRLTRRNRRIGELAPRLLGEQGYINIRILSRPLCIGQWSAEDQSGLGNQIKEAIEQSLYAVGLWFACVVQGIDVQDFQNMIQDAVRDLNQPGVNPYIWCHQIIAQRPVGTSGHKSRSSSSSIDIKYAGPGSPSAFKKPQLPSYSPATPSSRRS</sequence>
<keyword evidence="2" id="KW-0489">Methyltransferase</keyword>
<feature type="compositionally biased region" description="Polar residues" evidence="1">
    <location>
        <begin position="392"/>
        <end position="404"/>
    </location>
</feature>
<name>A0A4U7B9C9_9PEZI</name>
<evidence type="ECO:0000313" key="3">
    <source>
        <dbReference type="Proteomes" id="UP000308133"/>
    </source>
</evidence>
<proteinExistence type="predicted"/>
<dbReference type="GO" id="GO:0032259">
    <property type="term" value="P:methylation"/>
    <property type="evidence" value="ECO:0007669"/>
    <property type="project" value="UniProtKB-KW"/>
</dbReference>